<dbReference type="Proteomes" id="UP000654913">
    <property type="component" value="Chromosome 3"/>
</dbReference>
<gene>
    <name evidence="2" type="ORF">APUU_30197S</name>
</gene>
<name>A0A7R8AKT1_9EURO</name>
<evidence type="ECO:0000313" key="2">
    <source>
        <dbReference type="EMBL" id="BCS21972.1"/>
    </source>
</evidence>
<dbReference type="KEGG" id="apuu:APUU_30197S"/>
<dbReference type="RefSeq" id="XP_041554166.1">
    <property type="nucleotide sequence ID" value="XM_041701264.1"/>
</dbReference>
<dbReference type="GeneID" id="64971977"/>
<dbReference type="PANTHER" id="PTHR40462">
    <property type="entry name" value="CHROMOSOME 1, WHOLE GENOME SHOTGUN SEQUENCE"/>
    <property type="match status" value="1"/>
</dbReference>
<reference evidence="2" key="2">
    <citation type="submission" date="2021-02" db="EMBL/GenBank/DDBJ databases">
        <title>Aspergillus puulaauensis MK2 genome sequence.</title>
        <authorList>
            <person name="Futagami T."/>
            <person name="Mori K."/>
            <person name="Kadooka C."/>
            <person name="Tanaka T."/>
        </authorList>
    </citation>
    <scope>NUCLEOTIDE SEQUENCE</scope>
    <source>
        <strain evidence="2">MK2</strain>
    </source>
</reference>
<sequence>MSSNFGKAGANLMNQAKGGGHTGGGGGGGQADYLDKGLNQAEQRVGGEHYDAEKMKGPNKKITDKVKDKFHETTGHNLPGTK</sequence>
<feature type="compositionally biased region" description="Gly residues" evidence="1">
    <location>
        <begin position="17"/>
        <end position="30"/>
    </location>
</feature>
<dbReference type="PANTHER" id="PTHR40462:SF1">
    <property type="entry name" value="EXPRESSED PROTEIN"/>
    <property type="match status" value="1"/>
</dbReference>
<protein>
    <submittedName>
        <fullName evidence="2">Uncharacterized protein</fullName>
    </submittedName>
</protein>
<proteinExistence type="predicted"/>
<reference evidence="2" key="1">
    <citation type="submission" date="2021-01" db="EMBL/GenBank/DDBJ databases">
        <authorList>
            <consortium name="Aspergillus puulaauensis MK2 genome sequencing consortium"/>
            <person name="Kazuki M."/>
            <person name="Futagami T."/>
        </authorList>
    </citation>
    <scope>NUCLEOTIDE SEQUENCE</scope>
    <source>
        <strain evidence="2">MK2</strain>
    </source>
</reference>
<dbReference type="OrthoDB" id="3050608at2759"/>
<evidence type="ECO:0000313" key="3">
    <source>
        <dbReference type="Proteomes" id="UP000654913"/>
    </source>
</evidence>
<feature type="compositionally biased region" description="Basic and acidic residues" evidence="1">
    <location>
        <begin position="45"/>
        <end position="74"/>
    </location>
</feature>
<feature type="region of interest" description="Disordered" evidence="1">
    <location>
        <begin position="1"/>
        <end position="82"/>
    </location>
</feature>
<organism evidence="2 3">
    <name type="scientific">Aspergillus puulaauensis</name>
    <dbReference type="NCBI Taxonomy" id="1220207"/>
    <lineage>
        <taxon>Eukaryota</taxon>
        <taxon>Fungi</taxon>
        <taxon>Dikarya</taxon>
        <taxon>Ascomycota</taxon>
        <taxon>Pezizomycotina</taxon>
        <taxon>Eurotiomycetes</taxon>
        <taxon>Eurotiomycetidae</taxon>
        <taxon>Eurotiales</taxon>
        <taxon>Aspergillaceae</taxon>
        <taxon>Aspergillus</taxon>
    </lineage>
</organism>
<dbReference type="EMBL" id="AP024445">
    <property type="protein sequence ID" value="BCS21972.1"/>
    <property type="molecule type" value="Genomic_DNA"/>
</dbReference>
<dbReference type="AlphaFoldDB" id="A0A7R8AKT1"/>
<keyword evidence="3" id="KW-1185">Reference proteome</keyword>
<evidence type="ECO:0000256" key="1">
    <source>
        <dbReference type="SAM" id="MobiDB-lite"/>
    </source>
</evidence>
<accession>A0A7R8AKT1</accession>